<reference evidence="4 5" key="1">
    <citation type="submission" date="2018-03" db="EMBL/GenBank/DDBJ databases">
        <title>Genomic Encyclopedia of Archaeal and Bacterial Type Strains, Phase II (KMG-II): from individual species to whole genera.</title>
        <authorList>
            <person name="Goeker M."/>
        </authorList>
    </citation>
    <scope>NUCLEOTIDE SEQUENCE [LARGE SCALE GENOMIC DNA]</scope>
    <source>
        <strain evidence="4 5">DSM 100065</strain>
    </source>
</reference>
<evidence type="ECO:0000259" key="2">
    <source>
        <dbReference type="Pfam" id="PF00501"/>
    </source>
</evidence>
<dbReference type="RefSeq" id="WP_106350158.1">
    <property type="nucleotide sequence ID" value="NZ_PVUE01000016.1"/>
</dbReference>
<feature type="compositionally biased region" description="Basic and acidic residues" evidence="1">
    <location>
        <begin position="1"/>
        <end position="17"/>
    </location>
</feature>
<evidence type="ECO:0000313" key="4">
    <source>
        <dbReference type="EMBL" id="PRZ40526.1"/>
    </source>
</evidence>
<dbReference type="Gene3D" id="3.30.300.30">
    <property type="match status" value="1"/>
</dbReference>
<dbReference type="InterPro" id="IPR050237">
    <property type="entry name" value="ATP-dep_AMP-bd_enzyme"/>
</dbReference>
<feature type="region of interest" description="Disordered" evidence="1">
    <location>
        <begin position="1"/>
        <end position="20"/>
    </location>
</feature>
<comment type="caution">
    <text evidence="4">The sequence shown here is derived from an EMBL/GenBank/DDBJ whole genome shotgun (WGS) entry which is preliminary data.</text>
</comment>
<keyword evidence="5" id="KW-1185">Reference proteome</keyword>
<dbReference type="InterPro" id="IPR045851">
    <property type="entry name" value="AMP-bd_C_sf"/>
</dbReference>
<name>A0A2T0ZVY9_9ACTN</name>
<dbReference type="GO" id="GO:0016877">
    <property type="term" value="F:ligase activity, forming carbon-sulfur bonds"/>
    <property type="evidence" value="ECO:0007669"/>
    <property type="project" value="UniProtKB-ARBA"/>
</dbReference>
<accession>A0A2T0ZVY9</accession>
<dbReference type="Pfam" id="PF13193">
    <property type="entry name" value="AMP-binding_C"/>
    <property type="match status" value="1"/>
</dbReference>
<sequence>MTLDETRNQGVQEHVEQHATQSEEQILADIARRQQESWPASVPREVTYELGEIPLSDYVRERARLTPDAIAIVFYGYEMTFADLDRQSDQVAAYLLANGLVGGDRVAVMMQNCPQFIAAFYGILKAGGVHVPVNPMFQEAELIYELEDSGAEIMFALDSVAGLVAKVQDRTPLRMVVTTSIDEFVPDEPSMPLPAGFTDAVPPVHGMGRWADVLATPLPESWPKIDLDALAALNYTGGTTGMPKGCEHTQRHMLYTAAASKSSRFFGENENSATVSFLPVFWIAGENVGVLNPVYSGTTCVLLTRWDPLAVLTGIDRYNVGVTIGTVDNYIELMEHPRFGDFDLSSVTAPMAMSFVTKMGPEFRDRWRDLVGGQSVLHEAAYGMTETHTSDSFVHGFQDGNYDLNQRPVFCGLPMPGTAFKIADFETGAALPVGAEGEICVKTPSLLTSYWNKPEATAAALRNGWLHTGDIGQIGEDGCLHFLGRSKEMLKVNGMSVFPSEIEVLLSKHPDIEAAAVIGTPDPKRGEMPVAFLLLADGATADPEAIRAWCKENMATYKVPLIEIVDKMPLTDTGKIKKHVLAERYNAPA</sequence>
<dbReference type="InterPro" id="IPR042099">
    <property type="entry name" value="ANL_N_sf"/>
</dbReference>
<dbReference type="PANTHER" id="PTHR43767">
    <property type="entry name" value="LONG-CHAIN-FATTY-ACID--COA LIGASE"/>
    <property type="match status" value="1"/>
</dbReference>
<evidence type="ECO:0000259" key="3">
    <source>
        <dbReference type="Pfam" id="PF13193"/>
    </source>
</evidence>
<dbReference type="AlphaFoldDB" id="A0A2T0ZVY9"/>
<protein>
    <submittedName>
        <fullName evidence="4">Fatty-acyl-CoA synthase/long-chain acyl-CoA synthetase</fullName>
    </submittedName>
</protein>
<dbReference type="EMBL" id="PVUE01000016">
    <property type="protein sequence ID" value="PRZ40526.1"/>
    <property type="molecule type" value="Genomic_DNA"/>
</dbReference>
<dbReference type="InterPro" id="IPR025110">
    <property type="entry name" value="AMP-bd_C"/>
</dbReference>
<dbReference type="SUPFAM" id="SSF56801">
    <property type="entry name" value="Acetyl-CoA synthetase-like"/>
    <property type="match status" value="1"/>
</dbReference>
<feature type="domain" description="AMP-binding enzyme C-terminal" evidence="3">
    <location>
        <begin position="501"/>
        <end position="575"/>
    </location>
</feature>
<dbReference type="OrthoDB" id="9803968at2"/>
<dbReference type="Pfam" id="PF00501">
    <property type="entry name" value="AMP-binding"/>
    <property type="match status" value="1"/>
</dbReference>
<dbReference type="InterPro" id="IPR020845">
    <property type="entry name" value="AMP-binding_CS"/>
</dbReference>
<organism evidence="4 5">
    <name type="scientific">Antricoccus suffuscus</name>
    <dbReference type="NCBI Taxonomy" id="1629062"/>
    <lineage>
        <taxon>Bacteria</taxon>
        <taxon>Bacillati</taxon>
        <taxon>Actinomycetota</taxon>
        <taxon>Actinomycetes</taxon>
        <taxon>Geodermatophilales</taxon>
        <taxon>Antricoccaceae</taxon>
        <taxon>Antricoccus</taxon>
    </lineage>
</organism>
<dbReference type="NCBIfam" id="NF004822">
    <property type="entry name" value="PRK06178.1"/>
    <property type="match status" value="1"/>
</dbReference>
<gene>
    <name evidence="4" type="ORF">CLV47_11659</name>
</gene>
<dbReference type="InterPro" id="IPR000873">
    <property type="entry name" value="AMP-dep_synth/lig_dom"/>
</dbReference>
<dbReference type="Gene3D" id="3.40.50.12780">
    <property type="entry name" value="N-terminal domain of ligase-like"/>
    <property type="match status" value="1"/>
</dbReference>
<feature type="domain" description="AMP-dependent synthetase/ligase" evidence="2">
    <location>
        <begin position="60"/>
        <end position="451"/>
    </location>
</feature>
<proteinExistence type="predicted"/>
<evidence type="ECO:0000313" key="5">
    <source>
        <dbReference type="Proteomes" id="UP000237752"/>
    </source>
</evidence>
<dbReference type="PROSITE" id="PS00455">
    <property type="entry name" value="AMP_BINDING"/>
    <property type="match status" value="1"/>
</dbReference>
<dbReference type="Proteomes" id="UP000237752">
    <property type="component" value="Unassembled WGS sequence"/>
</dbReference>
<evidence type="ECO:0000256" key="1">
    <source>
        <dbReference type="SAM" id="MobiDB-lite"/>
    </source>
</evidence>
<dbReference type="PANTHER" id="PTHR43767:SF10">
    <property type="entry name" value="SURFACTIN SYNTHASE SUBUNIT 1"/>
    <property type="match status" value="1"/>
</dbReference>